<dbReference type="InterPro" id="IPR002477">
    <property type="entry name" value="Peptidoglycan-bd-like"/>
</dbReference>
<dbReference type="Gene3D" id="3.40.50.300">
    <property type="entry name" value="P-loop containing nucleotide triphosphate hydrolases"/>
    <property type="match status" value="1"/>
</dbReference>
<accession>A0A3N1PKV3</accession>
<dbReference type="AlphaFoldDB" id="A0A3N1PKV3"/>
<dbReference type="GO" id="GO:0016887">
    <property type="term" value="F:ATP hydrolysis activity"/>
    <property type="evidence" value="ECO:0007669"/>
    <property type="project" value="InterPro"/>
</dbReference>
<dbReference type="STRING" id="584787.GCA_001247655_00064"/>
<dbReference type="Gene3D" id="1.10.101.10">
    <property type="entry name" value="PGBD-like superfamily/PGBD"/>
    <property type="match status" value="1"/>
</dbReference>
<reference evidence="2 3" key="1">
    <citation type="submission" date="2018-11" db="EMBL/GenBank/DDBJ databases">
        <title>Genomic Encyclopedia of Type Strains, Phase IV (KMG-IV): sequencing the most valuable type-strain genomes for metagenomic binning, comparative biology and taxonomic classification.</title>
        <authorList>
            <person name="Goeker M."/>
        </authorList>
    </citation>
    <scope>NUCLEOTIDE SEQUENCE [LARGE SCALE GENOMIC DNA]</scope>
    <source>
        <strain evidence="2 3">DSM 21945</strain>
    </source>
</reference>
<dbReference type="Gene3D" id="3.90.70.10">
    <property type="entry name" value="Cysteine proteinases"/>
    <property type="match status" value="1"/>
</dbReference>
<dbReference type="Proteomes" id="UP000268033">
    <property type="component" value="Unassembled WGS sequence"/>
</dbReference>
<feature type="domain" description="AAA+ ATPase" evidence="1">
    <location>
        <begin position="42"/>
        <end position="196"/>
    </location>
</feature>
<dbReference type="PANTHER" id="PTHR35894:SF1">
    <property type="entry name" value="PHOSPHORIBULOKINASE _ URIDINE KINASE FAMILY"/>
    <property type="match status" value="1"/>
</dbReference>
<dbReference type="InterPro" id="IPR036366">
    <property type="entry name" value="PGBDSf"/>
</dbReference>
<comment type="caution">
    <text evidence="2">The sequence shown here is derived from an EMBL/GenBank/DDBJ whole genome shotgun (WGS) entry which is preliminary data.</text>
</comment>
<evidence type="ECO:0000313" key="2">
    <source>
        <dbReference type="EMBL" id="ROQ28759.1"/>
    </source>
</evidence>
<organism evidence="2 3">
    <name type="scientific">Gallaecimonas pentaromativorans</name>
    <dbReference type="NCBI Taxonomy" id="584787"/>
    <lineage>
        <taxon>Bacteria</taxon>
        <taxon>Pseudomonadati</taxon>
        <taxon>Pseudomonadota</taxon>
        <taxon>Gammaproteobacteria</taxon>
        <taxon>Enterobacterales</taxon>
        <taxon>Gallaecimonadaceae</taxon>
        <taxon>Gallaecimonas</taxon>
    </lineage>
</organism>
<dbReference type="SUPFAM" id="SSF47090">
    <property type="entry name" value="PGBD-like"/>
    <property type="match status" value="1"/>
</dbReference>
<dbReference type="CDD" id="cd00009">
    <property type="entry name" value="AAA"/>
    <property type="match status" value="1"/>
</dbReference>
<evidence type="ECO:0000313" key="3">
    <source>
        <dbReference type="Proteomes" id="UP000268033"/>
    </source>
</evidence>
<dbReference type="InterPro" id="IPR027417">
    <property type="entry name" value="P-loop_NTPase"/>
</dbReference>
<keyword evidence="3" id="KW-1185">Reference proteome</keyword>
<dbReference type="EMBL" id="RJUL01000003">
    <property type="protein sequence ID" value="ROQ28759.1"/>
    <property type="molecule type" value="Genomic_DNA"/>
</dbReference>
<protein>
    <submittedName>
        <fullName evidence="2">Type II secretion system protein A</fullName>
    </submittedName>
</protein>
<dbReference type="InterPro" id="IPR003593">
    <property type="entry name" value="AAA+_ATPase"/>
</dbReference>
<dbReference type="PANTHER" id="PTHR35894">
    <property type="entry name" value="GENERAL SECRETION PATHWAY PROTEIN A-RELATED"/>
    <property type="match status" value="1"/>
</dbReference>
<sequence>MYESFFGLTENPFSIAPNPHFLYMSERHREALAHLKFGLRDTGGFVLLTGEVGTGKTTVSRRLLKELPELTDLAFVLNPMLTESELLATLCDELKIPYPEQPSLKQLTDVIQAFLLQNHQQGRQTVLLVDEAQHLKVSVLEQLRLLTNLETDTQKLLKIILIGQPELNQLLRRQELRQLSQRITARYHLLPLSRKDCAQYVLHRLRIAGRERPLFTRAAVSRLHKHSGGIPRLMNLLCDRAMMGAYGAQQDKVDARMMDEAAREIIGQELRPAKSPMPWWPWALLALAGAGAMAAYPWMQQGQHSGPAPSAPVAAPATKASADVAAVADIVPAARDRISLAAFDALFAAWGMQAPDGEPCTQAQRLGFRCLRQEGPWRELVALGRPAVLELLDDSGERFFAALTKAGKDYQLVLSNKTVSVTSHWLDLHYRGNAILLWRPPPQFDNALVPGNQGDLVAWLDGALSQVLHDQPQNTQRYDDAMQNRVRSFQRQSGLKADGLAGENTLVRLNRALGAPGPVL</sequence>
<dbReference type="Pfam" id="PF13401">
    <property type="entry name" value="AAA_22"/>
    <property type="match status" value="1"/>
</dbReference>
<dbReference type="SMART" id="SM00382">
    <property type="entry name" value="AAA"/>
    <property type="match status" value="1"/>
</dbReference>
<proteinExistence type="predicted"/>
<evidence type="ECO:0000259" key="1">
    <source>
        <dbReference type="SMART" id="SM00382"/>
    </source>
</evidence>
<gene>
    <name evidence="2" type="ORF">EDC28_103353</name>
</gene>
<name>A0A3N1PKV3_9GAMM</name>
<dbReference type="InterPro" id="IPR052026">
    <property type="entry name" value="ExeA_AAA_ATPase_DNA-bind"/>
</dbReference>
<dbReference type="InterPro" id="IPR049945">
    <property type="entry name" value="AAA_22"/>
</dbReference>
<dbReference type="RefSeq" id="WP_123421138.1">
    <property type="nucleotide sequence ID" value="NZ_RJUL01000003.1"/>
</dbReference>
<dbReference type="Pfam" id="PF01471">
    <property type="entry name" value="PG_binding_1"/>
    <property type="match status" value="1"/>
</dbReference>
<dbReference type="SUPFAM" id="SSF52540">
    <property type="entry name" value="P-loop containing nucleoside triphosphate hydrolases"/>
    <property type="match status" value="1"/>
</dbReference>
<dbReference type="InterPro" id="IPR036365">
    <property type="entry name" value="PGBD-like_sf"/>
</dbReference>